<dbReference type="AlphaFoldDB" id="A0A165RWY1"/>
<dbReference type="GO" id="GO:0009966">
    <property type="term" value="P:regulation of signal transduction"/>
    <property type="evidence" value="ECO:0007669"/>
    <property type="project" value="InterPro"/>
</dbReference>
<dbReference type="Proteomes" id="UP000076727">
    <property type="component" value="Unassembled WGS sequence"/>
</dbReference>
<accession>A0A165RWY1</accession>
<feature type="compositionally biased region" description="Basic and acidic residues" evidence="1">
    <location>
        <begin position="355"/>
        <end position="369"/>
    </location>
</feature>
<dbReference type="PANTHER" id="PTHR10933">
    <property type="entry name" value="IMMUNOGLOBULIN-BINDING PROTEIN 1"/>
    <property type="match status" value="1"/>
</dbReference>
<keyword evidence="3" id="KW-1185">Reference proteome</keyword>
<evidence type="ECO:0000313" key="2">
    <source>
        <dbReference type="EMBL" id="KZT71255.1"/>
    </source>
</evidence>
<evidence type="ECO:0000256" key="1">
    <source>
        <dbReference type="SAM" id="MobiDB-lite"/>
    </source>
</evidence>
<dbReference type="InterPro" id="IPR007304">
    <property type="entry name" value="TAP46-like"/>
</dbReference>
<dbReference type="OrthoDB" id="10261753at2759"/>
<evidence type="ECO:0008006" key="4">
    <source>
        <dbReference type="Google" id="ProtNLM"/>
    </source>
</evidence>
<gene>
    <name evidence="2" type="ORF">DAEQUDRAFT_749958</name>
</gene>
<dbReference type="EMBL" id="KV429046">
    <property type="protein sequence ID" value="KZT71255.1"/>
    <property type="molecule type" value="Genomic_DNA"/>
</dbReference>
<feature type="compositionally biased region" description="Basic and acidic residues" evidence="1">
    <location>
        <begin position="242"/>
        <end position="257"/>
    </location>
</feature>
<reference evidence="2 3" key="1">
    <citation type="journal article" date="2016" name="Mol. Biol. Evol.">
        <title>Comparative Genomics of Early-Diverging Mushroom-Forming Fungi Provides Insights into the Origins of Lignocellulose Decay Capabilities.</title>
        <authorList>
            <person name="Nagy L.G."/>
            <person name="Riley R."/>
            <person name="Tritt A."/>
            <person name="Adam C."/>
            <person name="Daum C."/>
            <person name="Floudas D."/>
            <person name="Sun H."/>
            <person name="Yadav J.S."/>
            <person name="Pangilinan J."/>
            <person name="Larsson K.H."/>
            <person name="Matsuura K."/>
            <person name="Barry K."/>
            <person name="Labutti K."/>
            <person name="Kuo R."/>
            <person name="Ohm R.A."/>
            <person name="Bhattacharya S.S."/>
            <person name="Shirouzu T."/>
            <person name="Yoshinaga Y."/>
            <person name="Martin F.M."/>
            <person name="Grigoriev I.V."/>
            <person name="Hibbett D.S."/>
        </authorList>
    </citation>
    <scope>NUCLEOTIDE SEQUENCE [LARGE SCALE GENOMIC DNA]</scope>
    <source>
        <strain evidence="2 3">L-15889</strain>
    </source>
</reference>
<feature type="region of interest" description="Disordered" evidence="1">
    <location>
        <begin position="345"/>
        <end position="387"/>
    </location>
</feature>
<sequence length="387" mass="43823">MSDIQLSALFHRALRAAIKANNMPTMQDETQSSITDMRTLQLRVMTLSLFSDNENLEDIATKDLVYLLVPYALAEVEGRVRTVDPKERLECAERSQRLYRAFLSSLETYDIVPEADRALHSLLASSSVLNAQKRRELKIKQYQQEKEIKTRLQEVRKRRNHGAPVSEPSSDFELIVSLLPDPSIKTTAPDDDDEGDTEDILREAALLLLRLTYSQAQAQLQSLEQEIQLLRSAPPRLPETPEDPRRVRDRETNDMWRLDAPLPHSGPDGKGPLLDSSGKPLRPFTILPSSANREQLRQQVFRPDHRLPTMTVQEYLEVERQRGNIISGGGPASEARLTTKEQLALDSEQDGALSGEEKAEEKRQEDEKWAQYTDTHPKGAGNTLNRG</sequence>
<evidence type="ECO:0000313" key="3">
    <source>
        <dbReference type="Proteomes" id="UP000076727"/>
    </source>
</evidence>
<dbReference type="Gene3D" id="1.25.40.540">
    <property type="entry name" value="TAP42-like family"/>
    <property type="match status" value="1"/>
</dbReference>
<dbReference type="GO" id="GO:0005829">
    <property type="term" value="C:cytosol"/>
    <property type="evidence" value="ECO:0007669"/>
    <property type="project" value="TreeGrafter"/>
</dbReference>
<dbReference type="STRING" id="1314783.A0A165RWY1"/>
<organism evidence="2 3">
    <name type="scientific">Daedalea quercina L-15889</name>
    <dbReference type="NCBI Taxonomy" id="1314783"/>
    <lineage>
        <taxon>Eukaryota</taxon>
        <taxon>Fungi</taxon>
        <taxon>Dikarya</taxon>
        <taxon>Basidiomycota</taxon>
        <taxon>Agaricomycotina</taxon>
        <taxon>Agaricomycetes</taxon>
        <taxon>Polyporales</taxon>
        <taxon>Fomitopsis</taxon>
    </lineage>
</organism>
<feature type="region of interest" description="Disordered" evidence="1">
    <location>
        <begin position="231"/>
        <end position="292"/>
    </location>
</feature>
<protein>
    <recommendedName>
        <fullName evidence="4">TAP42-like protein</fullName>
    </recommendedName>
</protein>
<name>A0A165RWY1_9APHY</name>
<dbReference type="PANTHER" id="PTHR10933:SF9">
    <property type="entry name" value="IMMUNOGLOBULIN-BINDING PROTEIN 1"/>
    <property type="match status" value="1"/>
</dbReference>
<dbReference type="Pfam" id="PF04177">
    <property type="entry name" value="TAP42"/>
    <property type="match status" value="1"/>
</dbReference>
<proteinExistence type="predicted"/>
<dbReference type="GO" id="GO:0035303">
    <property type="term" value="P:regulation of dephosphorylation"/>
    <property type="evidence" value="ECO:0007669"/>
    <property type="project" value="TreeGrafter"/>
</dbReference>
<dbReference type="GO" id="GO:0051721">
    <property type="term" value="F:protein phosphatase 2A binding"/>
    <property type="evidence" value="ECO:0007669"/>
    <property type="project" value="TreeGrafter"/>
</dbReference>
<dbReference type="InterPro" id="IPR038511">
    <property type="entry name" value="TAP42/TAP46-like_sf"/>
</dbReference>